<dbReference type="GO" id="GO:0043139">
    <property type="term" value="F:5'-3' DNA helicase activity"/>
    <property type="evidence" value="ECO:0007669"/>
    <property type="project" value="UniProtKB-EC"/>
</dbReference>
<proteinExistence type="inferred from homology"/>
<keyword evidence="1" id="KW-0347">Helicase</keyword>
<dbReference type="PANTHER" id="PTHR10492">
    <property type="match status" value="1"/>
</dbReference>
<keyword evidence="1" id="KW-0227">DNA damage</keyword>
<feature type="domain" description="Helitron helicase-like" evidence="4">
    <location>
        <begin position="586"/>
        <end position="765"/>
    </location>
</feature>
<evidence type="ECO:0000313" key="6">
    <source>
        <dbReference type="EMBL" id="EPB65353.1"/>
    </source>
</evidence>
<dbReference type="InterPro" id="IPR027417">
    <property type="entry name" value="P-loop_NTPase"/>
</dbReference>
<feature type="compositionally biased region" description="Basic and acidic residues" evidence="2">
    <location>
        <begin position="64"/>
        <end position="78"/>
    </location>
</feature>
<dbReference type="GO" id="GO:0016887">
    <property type="term" value="F:ATP hydrolysis activity"/>
    <property type="evidence" value="ECO:0007669"/>
    <property type="project" value="RHEA"/>
</dbReference>
<dbReference type="GO" id="GO:0000723">
    <property type="term" value="P:telomere maintenance"/>
    <property type="evidence" value="ECO:0007669"/>
    <property type="project" value="InterPro"/>
</dbReference>
<dbReference type="PANTHER" id="PTHR10492:SF57">
    <property type="entry name" value="ATP-DEPENDENT DNA HELICASE"/>
    <property type="match status" value="1"/>
</dbReference>
<comment type="cofactor">
    <cofactor evidence="1">
        <name>Mg(2+)</name>
        <dbReference type="ChEBI" id="CHEBI:18420"/>
    </cofactor>
</comment>
<evidence type="ECO:0000313" key="7">
    <source>
        <dbReference type="Proteomes" id="UP000054495"/>
    </source>
</evidence>
<comment type="similarity">
    <text evidence="1">Belongs to the helicase family.</text>
</comment>
<evidence type="ECO:0000256" key="2">
    <source>
        <dbReference type="SAM" id="MobiDB-lite"/>
    </source>
</evidence>
<feature type="compositionally biased region" description="Low complexity" evidence="2">
    <location>
        <begin position="39"/>
        <end position="48"/>
    </location>
</feature>
<name>A0A0D6L4K4_9BILA</name>
<dbReference type="Pfam" id="PF05970">
    <property type="entry name" value="PIF1"/>
    <property type="match status" value="1"/>
</dbReference>
<feature type="compositionally biased region" description="Basic and acidic residues" evidence="2">
    <location>
        <begin position="85"/>
        <end position="102"/>
    </location>
</feature>
<keyword evidence="1" id="KW-0067">ATP-binding</keyword>
<sequence length="1627" mass="188141">MDRTTPYRQRGRPRVYASNAERQRNYRRNATAERRNANNERQQQSRQNGDNVQRAERLAANSESQRRLRQNESAEARASRLMANAERERNRRENETVEERSIRVYSTSQRDQRRRQNESAEQRSSRLLANAQLQQRRRNNENSQERYSRLSAHAQLEQHRRQNENAEERSTRLLASAQRQQRRRQSENTEERSARLLANAQRQQRRRQNEDSEQRADRLREEAELQRRRRQRENIEQRSERLRTNAERLRRRRENEDMEQQVLRHHVDAERHRRVRRAPQETTGLALRTRTADLHSLGALDRRCVNCGALHFAHEVKPQHPDTFGDCCDYGRFNLDLFDGFPHQIKQLYIHDAHASTEERRRHKNFIENIRSFNSALAMASMGASVDMLRGRGPYCYRIHGQIYHRLGALHPDQGERQYGQIYILDTELAAQQRLGNTRNASCDPQLMLFLSGWFAQHNVYAQSFKMMSEVEQAEVEMAEREGRRPAAIRMVFEENRERGVARGQYAIPTANEVAVVYVGEGNDVPASRSLAVHLRETEGAGLINISDIDKRCDLLTYPLLFPTGNGGWDPTLTDRLGVRITQMKYYSYLFSIRDSFNPILRAGKLFQQFAVDAYVKIEQNRLNYHRTHQRELRSDSYRGLQDYLAGEDNSGPPGNRIILASSHIGSPRAMQQSYQDAMAIVARYGKPTYFLTITCNPHWREIQDNLYDGQVASDRPDLVARVFNGKLKELCDDLLKKNVLGEVEAYVYVIEFQKRGLPHCHMLLIMKEGWKVRTVEEVDNAVCAELPSPEEEPEAYAAITAYMIHRKCGVHDPHSPCMRDAKCSKRFPKQFQGETSMEVDGYPRYRRRNLFTAEINGSVYTDEWVVPTNLYLLTKFNCHVNLEICGTISAVKYLYKYIYKGPDRARITIESELDDEGNHVVDEIKQHLNTRYFLPGQEQQSLERAQSSYTTLTAYFELNQRCANIFDGAAPSNALVDSRNLYYYQIPEYFTFTTRHGWRQRRRGGKEIGRMYTVSPRDVERYSLRILLLNTKGKTSFEDLRTVEGRTCETFSEAAKASGFLDDDTYFRQSIREAAQFQTPSMLRGFFACLLCYCEVVDAQDLWEEFSTSMADDYLYRGMNEEEAIAAAYFEVADRMLTLGRDLRQIVTPPVEQRPAVPDVPIDHRQYESEGSRLYSSLNANQKRAADDIIAAMDRDDNRCFFVDGPGGSGKTYLYSTIYNIAVGRRQVVLCVAWTGIAANLLPGGRTVNSAFKLNMADGNRTSLMKRQQKEARQLMATDVIIWDEISMAPKCALEAVDLLLRDIMQNDKPFGGKLFIIGGDFRQVLPIVEHGRREDFVDACVKRSVLWSLFKVHHLQTNMRARDAGRDWHDFLLDIGSGIANDAEGRVHVREELICTRNIVTEIFGESIDPSETENICERAILAPKNVHVRKLNDEALERLRVLRPQDERVYKSVDEAQYHEGNSGDLYPTEYLNVLEPTGMPPHELRLKKGAIVMLLRNLDVISGLCNGTRLKVETLGRYVLGCRFICGDRKNQLAMIPRIDNYWDNHLPFRLRRRQFPLRVAFAMTINKSQGQSFNRVGVFLPEDVFSHGQLYVAFSRGRTTEGIKVQTPFSSAKNIVYEEVLQ</sequence>
<feature type="compositionally biased region" description="Basic and acidic residues" evidence="2">
    <location>
        <begin position="184"/>
        <end position="193"/>
    </location>
</feature>
<evidence type="ECO:0000259" key="4">
    <source>
        <dbReference type="Pfam" id="PF14214"/>
    </source>
</evidence>
<feature type="compositionally biased region" description="Basic and acidic residues" evidence="2">
    <location>
        <begin position="156"/>
        <end position="171"/>
    </location>
</feature>
<dbReference type="GO" id="GO:0005524">
    <property type="term" value="F:ATP binding"/>
    <property type="evidence" value="ECO:0007669"/>
    <property type="project" value="UniProtKB-KW"/>
</dbReference>
<keyword evidence="1" id="KW-0233">DNA recombination</keyword>
<dbReference type="CDD" id="cd18809">
    <property type="entry name" value="SF1_C_RecD"/>
    <property type="match status" value="1"/>
</dbReference>
<dbReference type="EC" id="5.6.2.3" evidence="1"/>
<feature type="region of interest" description="Disordered" evidence="2">
    <location>
        <begin position="1"/>
        <end position="193"/>
    </location>
</feature>
<organism evidence="6 7">
    <name type="scientific">Ancylostoma ceylanicum</name>
    <dbReference type="NCBI Taxonomy" id="53326"/>
    <lineage>
        <taxon>Eukaryota</taxon>
        <taxon>Metazoa</taxon>
        <taxon>Ecdysozoa</taxon>
        <taxon>Nematoda</taxon>
        <taxon>Chromadorea</taxon>
        <taxon>Rhabditida</taxon>
        <taxon>Rhabditina</taxon>
        <taxon>Rhabditomorpha</taxon>
        <taxon>Strongyloidea</taxon>
        <taxon>Ancylostomatidae</taxon>
        <taxon>Ancylostomatinae</taxon>
        <taxon>Ancylostoma</taxon>
    </lineage>
</organism>
<dbReference type="Pfam" id="PF14214">
    <property type="entry name" value="Helitron_like_N"/>
    <property type="match status" value="1"/>
</dbReference>
<feature type="compositionally biased region" description="Basic and acidic residues" evidence="2">
    <location>
        <begin position="138"/>
        <end position="148"/>
    </location>
</feature>
<dbReference type="InterPro" id="IPR010285">
    <property type="entry name" value="DNA_helicase_pif1-like_DEAD"/>
</dbReference>
<dbReference type="Proteomes" id="UP000054495">
    <property type="component" value="Unassembled WGS sequence"/>
</dbReference>
<keyword evidence="7" id="KW-1185">Reference proteome</keyword>
<feature type="compositionally biased region" description="Basic and acidic residues" evidence="2">
    <location>
        <begin position="110"/>
        <end position="124"/>
    </location>
</feature>
<feature type="compositionally biased region" description="Basic and acidic residues" evidence="2">
    <location>
        <begin position="207"/>
        <end position="218"/>
    </location>
</feature>
<dbReference type="GO" id="GO:0006310">
    <property type="term" value="P:DNA recombination"/>
    <property type="evidence" value="ECO:0007669"/>
    <property type="project" value="UniProtKB-KW"/>
</dbReference>
<protein>
    <recommendedName>
        <fullName evidence="1">ATP-dependent DNA helicase</fullName>
        <ecNumber evidence="1">5.6.2.3</ecNumber>
    </recommendedName>
</protein>
<dbReference type="FunFam" id="3.40.50.300:FF:002884">
    <property type="entry name" value="ATP-dependent DNA helicase"/>
    <property type="match status" value="1"/>
</dbReference>
<keyword evidence="1" id="KW-0234">DNA repair</keyword>
<evidence type="ECO:0000259" key="3">
    <source>
        <dbReference type="Pfam" id="PF05970"/>
    </source>
</evidence>
<dbReference type="GO" id="GO:0006281">
    <property type="term" value="P:DNA repair"/>
    <property type="evidence" value="ECO:0007669"/>
    <property type="project" value="UniProtKB-KW"/>
</dbReference>
<keyword evidence="1" id="KW-0378">Hydrolase</keyword>
<dbReference type="InterPro" id="IPR025476">
    <property type="entry name" value="Helitron_helicase-like"/>
</dbReference>
<accession>A0A0D6L4K4</accession>
<feature type="region of interest" description="Disordered" evidence="2">
    <location>
        <begin position="199"/>
        <end position="218"/>
    </location>
</feature>
<reference evidence="6 7" key="1">
    <citation type="submission" date="2013-05" db="EMBL/GenBank/DDBJ databases">
        <title>Draft genome of the parasitic nematode Anyclostoma ceylanicum.</title>
        <authorList>
            <person name="Mitreva M."/>
        </authorList>
    </citation>
    <scope>NUCLEOTIDE SEQUENCE [LARGE SCALE GENOMIC DNA]</scope>
</reference>
<keyword evidence="1" id="KW-0547">Nucleotide-binding</keyword>
<dbReference type="InterPro" id="IPR049163">
    <property type="entry name" value="Pif1-like_2B_dom"/>
</dbReference>
<evidence type="ECO:0000256" key="1">
    <source>
        <dbReference type="RuleBase" id="RU363044"/>
    </source>
</evidence>
<dbReference type="Gene3D" id="3.40.50.300">
    <property type="entry name" value="P-loop containing nucleotide triphosphate hydrolases"/>
    <property type="match status" value="1"/>
</dbReference>
<gene>
    <name evidence="6" type="ORF">ANCCEY_15584</name>
</gene>
<feature type="domain" description="DNA helicase Pif1-like 2B" evidence="5">
    <location>
        <begin position="1473"/>
        <end position="1518"/>
    </location>
</feature>
<dbReference type="EMBL" id="KE128929">
    <property type="protein sequence ID" value="EPB65353.1"/>
    <property type="molecule type" value="Genomic_DNA"/>
</dbReference>
<feature type="domain" description="DNA helicase Pif1-like DEAD-box helicase" evidence="3">
    <location>
        <begin position="1179"/>
        <end position="1383"/>
    </location>
</feature>
<dbReference type="SUPFAM" id="SSF52540">
    <property type="entry name" value="P-loop containing nucleoside triphosphate hydrolases"/>
    <property type="match status" value="2"/>
</dbReference>
<evidence type="ECO:0000259" key="5">
    <source>
        <dbReference type="Pfam" id="PF21530"/>
    </source>
</evidence>
<dbReference type="Pfam" id="PF21530">
    <property type="entry name" value="Pif1_2B_dom"/>
    <property type="match status" value="1"/>
</dbReference>
<feature type="compositionally biased region" description="Low complexity" evidence="2">
    <location>
        <begin position="125"/>
        <end position="134"/>
    </location>
</feature>
<comment type="catalytic activity">
    <reaction evidence="1">
        <text>ATP + H2O = ADP + phosphate + H(+)</text>
        <dbReference type="Rhea" id="RHEA:13065"/>
        <dbReference type="ChEBI" id="CHEBI:15377"/>
        <dbReference type="ChEBI" id="CHEBI:15378"/>
        <dbReference type="ChEBI" id="CHEBI:30616"/>
        <dbReference type="ChEBI" id="CHEBI:43474"/>
        <dbReference type="ChEBI" id="CHEBI:456216"/>
        <dbReference type="EC" id="5.6.2.3"/>
    </reaction>
</comment>